<feature type="chain" id="PRO_5011678345" evidence="2">
    <location>
        <begin position="23"/>
        <end position="482"/>
    </location>
</feature>
<dbReference type="Gene3D" id="1.20.1600.10">
    <property type="entry name" value="Outer membrane efflux proteins (OEP)"/>
    <property type="match status" value="1"/>
</dbReference>
<dbReference type="InterPro" id="IPR003423">
    <property type="entry name" value="OMP_efflux"/>
</dbReference>
<dbReference type="GO" id="GO:0015562">
    <property type="term" value="F:efflux transmembrane transporter activity"/>
    <property type="evidence" value="ECO:0007669"/>
    <property type="project" value="InterPro"/>
</dbReference>
<dbReference type="SUPFAM" id="SSF56954">
    <property type="entry name" value="Outer membrane efflux proteins (OEP)"/>
    <property type="match status" value="1"/>
</dbReference>
<organism evidence="3 4">
    <name type="scientific">Chryseobacterium taeanense</name>
    <dbReference type="NCBI Taxonomy" id="311334"/>
    <lineage>
        <taxon>Bacteria</taxon>
        <taxon>Pseudomonadati</taxon>
        <taxon>Bacteroidota</taxon>
        <taxon>Flavobacteriia</taxon>
        <taxon>Flavobacteriales</taxon>
        <taxon>Weeksellaceae</taxon>
        <taxon>Chryseobacterium group</taxon>
        <taxon>Chryseobacterium</taxon>
    </lineage>
</organism>
<dbReference type="Gene3D" id="2.20.200.10">
    <property type="entry name" value="Outer membrane efflux proteins (OEP)"/>
    <property type="match status" value="1"/>
</dbReference>
<accession>A0A1G8FQZ9</accession>
<evidence type="ECO:0000256" key="1">
    <source>
        <dbReference type="ARBA" id="ARBA00007613"/>
    </source>
</evidence>
<sequence length="482" mass="54701">MKRNKLKPVFWSAAIIVLASCAVPKVTTIKEVKEIPSLNISETIPSNGDFTGINLNTYFTDENLLELFEQVKRANPDFKIARQRVEMANSFLKRSKTQLLPSMEVGAVISGDRYGKYTMEGVGNYDTNLSSNITEQQKINTDFTPNYWMGARSNWEIDAWGKLKNKKLSAQNKFLASKEGLKLIQTDLFTDIANLYYDLITLDKRLKIYQDNYNLQKRAFEIIKAQREVGKVTELAVQQFKAQNNNWLAEIEHIKVEIVTVKQAISTLTGVYGDDIKRSEKLLDTNYDILNKNIDVDAVIHSRPDVVSNYYTLQASHADAKAARAAFYPRIDVGATFGLNSFSAETLFKPASLAGQLLGGLMVPVFNKGQLKYDFNIANSEQEIAFLNYQKSVTTAFNELQSILKQTKIFHRVLDLKQEEVKFLDKGIEVSNDLYITGYANYFELINTQKSKIQAELALLEFQHENTRNNVLLFKALGGRVE</sequence>
<dbReference type="EMBL" id="FNDW01000002">
    <property type="protein sequence ID" value="SDH84541.1"/>
    <property type="molecule type" value="Genomic_DNA"/>
</dbReference>
<feature type="signal peptide" evidence="2">
    <location>
        <begin position="1"/>
        <end position="22"/>
    </location>
</feature>
<dbReference type="AlphaFoldDB" id="A0A1G8FQZ9"/>
<keyword evidence="3" id="KW-0449">Lipoprotein</keyword>
<keyword evidence="4" id="KW-1185">Reference proteome</keyword>
<gene>
    <name evidence="3" type="ORF">SAMN05421846_102241</name>
</gene>
<dbReference type="RefSeq" id="WP_089855323.1">
    <property type="nucleotide sequence ID" value="NZ_FNDW01000002.1"/>
</dbReference>
<comment type="similarity">
    <text evidence="1">Belongs to the outer membrane factor (OMF) (TC 1.B.17) family.</text>
</comment>
<name>A0A1G8FQZ9_9FLAO</name>
<dbReference type="STRING" id="311334.SAMN05421846_102241"/>
<evidence type="ECO:0000313" key="3">
    <source>
        <dbReference type="EMBL" id="SDH84541.1"/>
    </source>
</evidence>
<dbReference type="Pfam" id="PF02321">
    <property type="entry name" value="OEP"/>
    <property type="match status" value="2"/>
</dbReference>
<evidence type="ECO:0000313" key="4">
    <source>
        <dbReference type="Proteomes" id="UP000198869"/>
    </source>
</evidence>
<dbReference type="Proteomes" id="UP000198869">
    <property type="component" value="Unassembled WGS sequence"/>
</dbReference>
<dbReference type="InterPro" id="IPR010131">
    <property type="entry name" value="MdtP/NodT-like"/>
</dbReference>
<dbReference type="OrthoDB" id="9770517at2"/>
<dbReference type="PANTHER" id="PTHR30203:SF30">
    <property type="entry name" value="OUTER MEMBRANE PROTEIN-RELATED"/>
    <property type="match status" value="1"/>
</dbReference>
<dbReference type="PANTHER" id="PTHR30203">
    <property type="entry name" value="OUTER MEMBRANE CATION EFFLUX PROTEIN"/>
    <property type="match status" value="1"/>
</dbReference>
<proteinExistence type="inferred from homology"/>
<dbReference type="PROSITE" id="PS51257">
    <property type="entry name" value="PROKAR_LIPOPROTEIN"/>
    <property type="match status" value="1"/>
</dbReference>
<protein>
    <submittedName>
        <fullName evidence="3">Efflux transporter, outer membrane factor (OMF) lipoprotein, NodT family</fullName>
    </submittedName>
</protein>
<evidence type="ECO:0000256" key="2">
    <source>
        <dbReference type="SAM" id="SignalP"/>
    </source>
</evidence>
<keyword evidence="2" id="KW-0732">Signal</keyword>
<reference evidence="4" key="1">
    <citation type="submission" date="2016-10" db="EMBL/GenBank/DDBJ databases">
        <authorList>
            <person name="Varghese N."/>
            <person name="Submissions S."/>
        </authorList>
    </citation>
    <scope>NUCLEOTIDE SEQUENCE [LARGE SCALE GENOMIC DNA]</scope>
    <source>
        <strain evidence="4">DSM 17071</strain>
    </source>
</reference>